<evidence type="ECO:0000313" key="2">
    <source>
        <dbReference type="EMBL" id="UOB17147.1"/>
    </source>
</evidence>
<feature type="domain" description="Endonuclease/exonuclease/phosphatase" evidence="1">
    <location>
        <begin position="26"/>
        <end position="269"/>
    </location>
</feature>
<dbReference type="Pfam" id="PF03372">
    <property type="entry name" value="Exo_endo_phos"/>
    <property type="match status" value="1"/>
</dbReference>
<dbReference type="CDD" id="cd09083">
    <property type="entry name" value="EEP-1"/>
    <property type="match status" value="1"/>
</dbReference>
<dbReference type="PANTHER" id="PTHR12121:SF36">
    <property type="entry name" value="ENDONUCLEASE_EXONUCLEASE_PHOSPHATASE DOMAIN-CONTAINING PROTEIN"/>
    <property type="match status" value="1"/>
</dbReference>
<dbReference type="GO" id="GO:0004519">
    <property type="term" value="F:endonuclease activity"/>
    <property type="evidence" value="ECO:0007669"/>
    <property type="project" value="UniProtKB-KW"/>
</dbReference>
<organism evidence="2 3">
    <name type="scientific">Abyssalbus ytuae</name>
    <dbReference type="NCBI Taxonomy" id="2926907"/>
    <lineage>
        <taxon>Bacteria</taxon>
        <taxon>Pseudomonadati</taxon>
        <taxon>Bacteroidota</taxon>
        <taxon>Flavobacteriia</taxon>
        <taxon>Flavobacteriales</taxon>
        <taxon>Flavobacteriaceae</taxon>
        <taxon>Abyssalbus</taxon>
    </lineage>
</organism>
<evidence type="ECO:0000313" key="3">
    <source>
        <dbReference type="Proteomes" id="UP000831290"/>
    </source>
</evidence>
<accession>A0A9E6ZK54</accession>
<dbReference type="EMBL" id="CP094358">
    <property type="protein sequence ID" value="UOB17147.1"/>
    <property type="molecule type" value="Genomic_DNA"/>
</dbReference>
<keyword evidence="3" id="KW-1185">Reference proteome</keyword>
<proteinExistence type="predicted"/>
<keyword evidence="2" id="KW-0378">Hydrolase</keyword>
<evidence type="ECO:0000259" key="1">
    <source>
        <dbReference type="Pfam" id="PF03372"/>
    </source>
</evidence>
<protein>
    <submittedName>
        <fullName evidence="2">Endonuclease/exonuclease/phosphatase family protein</fullName>
    </submittedName>
</protein>
<sequence>MKQKLIILAFFCLIVYSIKAQEITVLTYNVKFDDTRDTVNGWNNRKDFMVSQLSFYEPDIFGTQEGLINQLKFLKENLSNYNFIGVGRDKGNSEGEHTAIFYKTDKLKVLEHSTFWLSETPQKPSKGWDAALNRICSYALFKHNGSKQSFWVFNTHFDHMGKQARKESVKLILKKIEELNHKKLPVILMGDFNLEPNNESIVKLSQVMNDVHLTKGINIFGPAGTFNGFNFHEPVTRRIDYIFLSKTDFKVVKYAVLSDSKNCKYPSDHLPVLAKVNFKRE</sequence>
<dbReference type="AlphaFoldDB" id="A0A9E6ZK54"/>
<name>A0A9E6ZK54_9FLAO</name>
<dbReference type="InterPro" id="IPR050410">
    <property type="entry name" value="CCR4/nocturin_mRNA_transcr"/>
</dbReference>
<dbReference type="RefSeq" id="WP_255842420.1">
    <property type="nucleotide sequence ID" value="NZ_CP094358.1"/>
</dbReference>
<keyword evidence="2" id="KW-0540">Nuclease</keyword>
<reference evidence="2" key="1">
    <citation type="submission" date="2022-03" db="EMBL/GenBank/DDBJ databases">
        <title>Description of Abyssus ytuae gen. nov., sp. nov., a novel member of the family Flavobacteriaceae isolated from the sediment of Mariana Trench.</title>
        <authorList>
            <person name="Zhang J."/>
            <person name="Xu X."/>
        </authorList>
    </citation>
    <scope>NUCLEOTIDE SEQUENCE</scope>
    <source>
        <strain evidence="2">MT3330</strain>
    </source>
</reference>
<gene>
    <name evidence="2" type="ORF">MQE35_15575</name>
</gene>
<keyword evidence="2" id="KW-0255">Endonuclease</keyword>
<dbReference type="PANTHER" id="PTHR12121">
    <property type="entry name" value="CARBON CATABOLITE REPRESSOR PROTEIN 4"/>
    <property type="match status" value="1"/>
</dbReference>
<dbReference type="InterPro" id="IPR036691">
    <property type="entry name" value="Endo/exonu/phosph_ase_sf"/>
</dbReference>
<dbReference type="GO" id="GO:0000175">
    <property type="term" value="F:3'-5'-RNA exonuclease activity"/>
    <property type="evidence" value="ECO:0007669"/>
    <property type="project" value="TreeGrafter"/>
</dbReference>
<dbReference type="InterPro" id="IPR005135">
    <property type="entry name" value="Endo/exonuclease/phosphatase"/>
</dbReference>
<dbReference type="KEGG" id="fbm:MQE35_15575"/>
<dbReference type="Gene3D" id="3.60.10.10">
    <property type="entry name" value="Endonuclease/exonuclease/phosphatase"/>
    <property type="match status" value="1"/>
</dbReference>
<dbReference type="SUPFAM" id="SSF56219">
    <property type="entry name" value="DNase I-like"/>
    <property type="match status" value="1"/>
</dbReference>
<dbReference type="Proteomes" id="UP000831290">
    <property type="component" value="Chromosome"/>
</dbReference>